<gene>
    <name evidence="1" type="ORF">Pla22_10420</name>
</gene>
<evidence type="ECO:0000313" key="2">
    <source>
        <dbReference type="Proteomes" id="UP000316598"/>
    </source>
</evidence>
<protein>
    <submittedName>
        <fullName evidence="1">Uncharacterized protein</fullName>
    </submittedName>
</protein>
<dbReference type="OrthoDB" id="280938at2"/>
<dbReference type="EMBL" id="SJPI01000001">
    <property type="protein sequence ID" value="TWT53413.1"/>
    <property type="molecule type" value="Genomic_DNA"/>
</dbReference>
<name>A0A5C5WTR8_9BACT</name>
<evidence type="ECO:0000313" key="1">
    <source>
        <dbReference type="EMBL" id="TWT53413.1"/>
    </source>
</evidence>
<accession>A0A5C5WTR8</accession>
<reference evidence="1 2" key="1">
    <citation type="submission" date="2019-02" db="EMBL/GenBank/DDBJ databases">
        <title>Deep-cultivation of Planctomycetes and their phenomic and genomic characterization uncovers novel biology.</title>
        <authorList>
            <person name="Wiegand S."/>
            <person name="Jogler M."/>
            <person name="Boedeker C."/>
            <person name="Pinto D."/>
            <person name="Vollmers J."/>
            <person name="Rivas-Marin E."/>
            <person name="Kohn T."/>
            <person name="Peeters S.H."/>
            <person name="Heuer A."/>
            <person name="Rast P."/>
            <person name="Oberbeckmann S."/>
            <person name="Bunk B."/>
            <person name="Jeske O."/>
            <person name="Meyerdierks A."/>
            <person name="Storesund J.E."/>
            <person name="Kallscheuer N."/>
            <person name="Luecker S."/>
            <person name="Lage O.M."/>
            <person name="Pohl T."/>
            <person name="Merkel B.J."/>
            <person name="Hornburger P."/>
            <person name="Mueller R.-W."/>
            <person name="Bruemmer F."/>
            <person name="Labrenz M."/>
            <person name="Spormann A.M."/>
            <person name="Op Den Camp H."/>
            <person name="Overmann J."/>
            <person name="Amann R."/>
            <person name="Jetten M.S.M."/>
            <person name="Mascher T."/>
            <person name="Medema M.H."/>
            <person name="Devos D.P."/>
            <person name="Kaster A.-K."/>
            <person name="Ovreas L."/>
            <person name="Rohde M."/>
            <person name="Galperin M.Y."/>
            <person name="Jogler C."/>
        </authorList>
    </citation>
    <scope>NUCLEOTIDE SEQUENCE [LARGE SCALE GENOMIC DNA]</scope>
    <source>
        <strain evidence="1 2">Pla22</strain>
    </source>
</reference>
<sequence>MVTISVNVICCDDSADKYSQLVVVDMDPAHIDTLVVDTMEQKIEANAERGLHNAAHHDEHGPVTYFQEVHAGGFTVRFGKPDQLQEKFFGPGTYVAFMDDEGTGHGSLVGPEGVRRTLKVLKGHLDLKPA</sequence>
<organism evidence="1 2">
    <name type="scientific">Rubripirellula amarantea</name>
    <dbReference type="NCBI Taxonomy" id="2527999"/>
    <lineage>
        <taxon>Bacteria</taxon>
        <taxon>Pseudomonadati</taxon>
        <taxon>Planctomycetota</taxon>
        <taxon>Planctomycetia</taxon>
        <taxon>Pirellulales</taxon>
        <taxon>Pirellulaceae</taxon>
        <taxon>Rubripirellula</taxon>
    </lineage>
</organism>
<comment type="caution">
    <text evidence="1">The sequence shown here is derived from an EMBL/GenBank/DDBJ whole genome shotgun (WGS) entry which is preliminary data.</text>
</comment>
<dbReference type="AlphaFoldDB" id="A0A5C5WTR8"/>
<dbReference type="Proteomes" id="UP000316598">
    <property type="component" value="Unassembled WGS sequence"/>
</dbReference>
<dbReference type="RefSeq" id="WP_146513636.1">
    <property type="nucleotide sequence ID" value="NZ_SJPI01000001.1"/>
</dbReference>
<proteinExistence type="predicted"/>
<keyword evidence="2" id="KW-1185">Reference proteome</keyword>